<gene>
    <name evidence="2" type="ORF">Tci_623445</name>
</gene>
<evidence type="ECO:0000256" key="1">
    <source>
        <dbReference type="ARBA" id="ARBA00023002"/>
    </source>
</evidence>
<reference evidence="2" key="1">
    <citation type="journal article" date="2019" name="Sci. Rep.">
        <title>Draft genome of Tanacetum cinerariifolium, the natural source of mosquito coil.</title>
        <authorList>
            <person name="Yamashiro T."/>
            <person name="Shiraishi A."/>
            <person name="Satake H."/>
            <person name="Nakayama K."/>
        </authorList>
    </citation>
    <scope>NUCLEOTIDE SEQUENCE</scope>
</reference>
<dbReference type="AlphaFoldDB" id="A0A699JSP0"/>
<dbReference type="EMBL" id="BKCJ010437473">
    <property type="protein sequence ID" value="GFA51473.1"/>
    <property type="molecule type" value="Genomic_DNA"/>
</dbReference>
<accession>A0A699JSP0</accession>
<comment type="caution">
    <text evidence="2">The sequence shown here is derived from an EMBL/GenBank/DDBJ whole genome shotgun (WGS) entry which is preliminary data.</text>
</comment>
<keyword evidence="1" id="KW-0560">Oxidoreductase</keyword>
<dbReference type="GO" id="GO:0051213">
    <property type="term" value="F:dioxygenase activity"/>
    <property type="evidence" value="ECO:0007669"/>
    <property type="project" value="UniProtKB-KW"/>
</dbReference>
<dbReference type="SUPFAM" id="SSF53213">
    <property type="entry name" value="LigB-like"/>
    <property type="match status" value="1"/>
</dbReference>
<protein>
    <submittedName>
        <fullName evidence="2">4,5-dioxygenase-like protein</fullName>
    </submittedName>
</protein>
<organism evidence="2">
    <name type="scientific">Tanacetum cinerariifolium</name>
    <name type="common">Dalmatian daisy</name>
    <name type="synonym">Chrysanthemum cinerariifolium</name>
    <dbReference type="NCBI Taxonomy" id="118510"/>
    <lineage>
        <taxon>Eukaryota</taxon>
        <taxon>Viridiplantae</taxon>
        <taxon>Streptophyta</taxon>
        <taxon>Embryophyta</taxon>
        <taxon>Tracheophyta</taxon>
        <taxon>Spermatophyta</taxon>
        <taxon>Magnoliopsida</taxon>
        <taxon>eudicotyledons</taxon>
        <taxon>Gunneridae</taxon>
        <taxon>Pentapetalae</taxon>
        <taxon>asterids</taxon>
        <taxon>campanulids</taxon>
        <taxon>Asterales</taxon>
        <taxon>Asteraceae</taxon>
        <taxon>Asteroideae</taxon>
        <taxon>Anthemideae</taxon>
        <taxon>Anthemidinae</taxon>
        <taxon>Tanacetum</taxon>
    </lineage>
</organism>
<dbReference type="PANTHER" id="PTHR30096:SF0">
    <property type="entry name" value="4,5-DOPA DIOXYGENASE EXTRADIOL-LIKE PROTEIN"/>
    <property type="match status" value="1"/>
</dbReference>
<proteinExistence type="predicted"/>
<dbReference type="PANTHER" id="PTHR30096">
    <property type="entry name" value="4,5-DOPA DIOXYGENASE EXTRADIOL-LIKE PROTEIN"/>
    <property type="match status" value="1"/>
</dbReference>
<dbReference type="Gene3D" id="3.40.830.10">
    <property type="entry name" value="LigB-like"/>
    <property type="match status" value="1"/>
</dbReference>
<name>A0A699JSP0_TANCI</name>
<sequence length="138" mass="15654">MIIEYGNCDIWRSIGLRNVYVMTSGTLYLELQNWPRGSRNYSCVSGLTESTKIINVASTMVLWVLLMLMYPEADILMCQLSVQTNNDATYHYNIDVNDYKEKAPHATVAHPWPDHLYSLHVAMGASGTDSKSKLIHKI</sequence>
<keyword evidence="2" id="KW-0223">Dioxygenase</keyword>
<evidence type="ECO:0000313" key="2">
    <source>
        <dbReference type="EMBL" id="GFA51473.1"/>
    </source>
</evidence>